<dbReference type="Proteomes" id="UP000078544">
    <property type="component" value="Unassembled WGS sequence"/>
</dbReference>
<dbReference type="AlphaFoldDB" id="A0A166V6L0"/>
<reference evidence="2 3" key="1">
    <citation type="journal article" date="2016" name="Genome Biol. Evol.">
        <title>Divergent and convergent evolution of fungal pathogenicity.</title>
        <authorList>
            <person name="Shang Y."/>
            <person name="Xiao G."/>
            <person name="Zheng P."/>
            <person name="Cen K."/>
            <person name="Zhan S."/>
            <person name="Wang C."/>
        </authorList>
    </citation>
    <scope>NUCLEOTIDE SEQUENCE [LARGE SCALE GENOMIC DNA]</scope>
    <source>
        <strain evidence="2 3">RCEF 2490</strain>
    </source>
</reference>
<dbReference type="EMBL" id="AZGY01000001">
    <property type="protein sequence ID" value="OAA33324.1"/>
    <property type="molecule type" value="Genomic_DNA"/>
</dbReference>
<comment type="caution">
    <text evidence="2">The sequence shown here is derived from an EMBL/GenBank/DDBJ whole genome shotgun (WGS) entry which is preliminary data.</text>
</comment>
<evidence type="ECO:0000256" key="1">
    <source>
        <dbReference type="SAM" id="SignalP"/>
    </source>
</evidence>
<keyword evidence="3" id="KW-1185">Reference proteome</keyword>
<proteinExistence type="predicted"/>
<sequence>MKAVQILTAPVLILSSLGLTAASTVNNRAAAPETRFGRRAVSHDFVVKRDDAAPASGLASRWGDLLVSLSGVDQSKVQAARSAIVDSLKTTQSKVQSGQSDINGLFSDTIAAAGKAASSVDANSYVKSGVDSFRSYVGAQDVNAAAKNVLSYTSTLANEKRSLADPVKAVATLFSRGTFDYKTLVSSFNEGLSSLIQSGNLNSVAQSAAQAVETGVMGINWNEWIGKAVTWGVKQLGNVNWGSVISGGISLLLKYI</sequence>
<name>A0A166V6L0_9HYPO</name>
<protein>
    <submittedName>
        <fullName evidence="2">Uncharacterized protein</fullName>
    </submittedName>
</protein>
<accession>A0A166V6L0</accession>
<evidence type="ECO:0000313" key="2">
    <source>
        <dbReference type="EMBL" id="OAA33324.1"/>
    </source>
</evidence>
<feature type="signal peptide" evidence="1">
    <location>
        <begin position="1"/>
        <end position="22"/>
    </location>
</feature>
<feature type="chain" id="PRO_5007881008" evidence="1">
    <location>
        <begin position="23"/>
        <end position="256"/>
    </location>
</feature>
<organism evidence="2 3">
    <name type="scientific">Moelleriella libera RCEF 2490</name>
    <dbReference type="NCBI Taxonomy" id="1081109"/>
    <lineage>
        <taxon>Eukaryota</taxon>
        <taxon>Fungi</taxon>
        <taxon>Dikarya</taxon>
        <taxon>Ascomycota</taxon>
        <taxon>Pezizomycotina</taxon>
        <taxon>Sordariomycetes</taxon>
        <taxon>Hypocreomycetidae</taxon>
        <taxon>Hypocreales</taxon>
        <taxon>Clavicipitaceae</taxon>
        <taxon>Moelleriella</taxon>
    </lineage>
</organism>
<gene>
    <name evidence="2" type="ORF">AAL_00789</name>
</gene>
<keyword evidence="1" id="KW-0732">Signal</keyword>
<evidence type="ECO:0000313" key="3">
    <source>
        <dbReference type="Proteomes" id="UP000078544"/>
    </source>
</evidence>